<keyword evidence="2" id="KW-1185">Reference proteome</keyword>
<dbReference type="AlphaFoldDB" id="A0A0S7C2Y6"/>
<proteinExistence type="predicted"/>
<evidence type="ECO:0000313" key="2">
    <source>
        <dbReference type="Proteomes" id="UP000053091"/>
    </source>
</evidence>
<sequence length="158" mass="18163">MKMEILLLEGLNELKFGDSPQTVENTLGKPLEVENLGDEADEDLDTILWNYDKEGLTVFFEGKNNHVLSCFETDNEEVTLFGKKIFGLNEQEITALMKENGLSQIDSDEEEWGERRVSFDEGLIDFYFQDGKLVTVNWGVFVNEDGEIEEFDDMEDDE</sequence>
<reference evidence="1" key="1">
    <citation type="journal article" date="2015" name="Genome Announc.">
        <title>Draft Genome Sequence of Bacteroidales Strain TBC1, a Novel Isolate from a Methanogenic Wastewater Treatment System.</title>
        <authorList>
            <person name="Tourlousse D.M."/>
            <person name="Matsuura N."/>
            <person name="Sun L."/>
            <person name="Toyonaga M."/>
            <person name="Kuroda K."/>
            <person name="Ohashi A."/>
            <person name="Cruz R."/>
            <person name="Yamaguchi T."/>
            <person name="Sekiguchi Y."/>
        </authorList>
    </citation>
    <scope>NUCLEOTIDE SEQUENCE [LARGE SCALE GENOMIC DNA]</scope>
    <source>
        <strain evidence="1">TBC1</strain>
    </source>
</reference>
<protein>
    <submittedName>
        <fullName evidence="1">Uncharacterized protein</fullName>
    </submittedName>
</protein>
<evidence type="ECO:0000313" key="1">
    <source>
        <dbReference type="EMBL" id="GAP44481.1"/>
    </source>
</evidence>
<dbReference type="STRING" id="1678841.TBC1_12289"/>
<organism evidence="1">
    <name type="scientific">Lentimicrobium saccharophilum</name>
    <dbReference type="NCBI Taxonomy" id="1678841"/>
    <lineage>
        <taxon>Bacteria</taxon>
        <taxon>Pseudomonadati</taxon>
        <taxon>Bacteroidota</taxon>
        <taxon>Bacteroidia</taxon>
        <taxon>Bacteroidales</taxon>
        <taxon>Lentimicrobiaceae</taxon>
        <taxon>Lentimicrobium</taxon>
    </lineage>
</organism>
<dbReference type="EMBL" id="DF968183">
    <property type="protein sequence ID" value="GAP44481.1"/>
    <property type="molecule type" value="Genomic_DNA"/>
</dbReference>
<gene>
    <name evidence="1" type="ORF">TBC1_12289</name>
</gene>
<dbReference type="Proteomes" id="UP000053091">
    <property type="component" value="Unassembled WGS sequence"/>
</dbReference>
<accession>A0A0S7C2Y6</accession>
<name>A0A0S7C2Y6_9BACT</name>